<protein>
    <submittedName>
        <fullName evidence="10">Exonuclease domain-containing protein</fullName>
    </submittedName>
</protein>
<evidence type="ECO:0000256" key="6">
    <source>
        <dbReference type="ARBA" id="ARBA00022842"/>
    </source>
</evidence>
<dbReference type="EMBL" id="JAUIZM010000009">
    <property type="protein sequence ID" value="KAK1364209.1"/>
    <property type="molecule type" value="Genomic_DNA"/>
</dbReference>
<evidence type="ECO:0000256" key="1">
    <source>
        <dbReference type="ARBA" id="ARBA00001946"/>
    </source>
</evidence>
<evidence type="ECO:0000256" key="7">
    <source>
        <dbReference type="ARBA" id="ARBA00025769"/>
    </source>
</evidence>
<dbReference type="InterPro" id="IPR012337">
    <property type="entry name" value="RNaseH-like_sf"/>
</dbReference>
<dbReference type="InterPro" id="IPR040393">
    <property type="entry name" value="TREX1/2"/>
</dbReference>
<keyword evidence="11" id="KW-1185">Reference proteome</keyword>
<comment type="caution">
    <text evidence="10">The sequence shown here is derived from an EMBL/GenBank/DDBJ whole genome shotgun (WGS) entry which is preliminary data.</text>
</comment>
<dbReference type="GO" id="GO:0006308">
    <property type="term" value="P:DNA catabolic process"/>
    <property type="evidence" value="ECO:0007669"/>
    <property type="project" value="TreeGrafter"/>
</dbReference>
<evidence type="ECO:0000259" key="9">
    <source>
        <dbReference type="SMART" id="SM00479"/>
    </source>
</evidence>
<feature type="domain" description="Exonuclease" evidence="9">
    <location>
        <begin position="130"/>
        <end position="310"/>
    </location>
</feature>
<dbReference type="Proteomes" id="UP001237642">
    <property type="component" value="Unassembled WGS sequence"/>
</dbReference>
<dbReference type="PANTHER" id="PTHR13058">
    <property type="entry name" value="THREE PRIME REPAIR EXONUCLEASE 1, 2"/>
    <property type="match status" value="1"/>
</dbReference>
<dbReference type="GO" id="GO:0003676">
    <property type="term" value="F:nucleic acid binding"/>
    <property type="evidence" value="ECO:0007669"/>
    <property type="project" value="InterPro"/>
</dbReference>
<reference evidence="10" key="2">
    <citation type="submission" date="2023-05" db="EMBL/GenBank/DDBJ databases">
        <authorList>
            <person name="Schelkunov M.I."/>
        </authorList>
    </citation>
    <scope>NUCLEOTIDE SEQUENCE</scope>
    <source>
        <strain evidence="10">Hsosn_3</strain>
        <tissue evidence="10">Leaf</tissue>
    </source>
</reference>
<dbReference type="InterPro" id="IPR036397">
    <property type="entry name" value="RNaseH_sf"/>
</dbReference>
<evidence type="ECO:0000256" key="5">
    <source>
        <dbReference type="ARBA" id="ARBA00022839"/>
    </source>
</evidence>
<dbReference type="FunFam" id="3.30.420.10:FF:000081">
    <property type="entry name" value="Exonuclease DPD1 chloroplastic/mitochondrial"/>
    <property type="match status" value="1"/>
</dbReference>
<sequence>MRTVSITFSLLQVPRCRFHTLASSWWENFHQLGRTGGKGSRLNHLRSNNSDLEGGHSRKYVRTVTTKTDQKRKIALSKKSEVVGHETKYGTTLSSNELHTNKIEISKVERKDLGTQQKVTENKDLAKLITVIIFDIETTGFSRENERIIEIALQDLVGGENSTFQTLINPECYVPNAHIHGISTHMVSRLDVPRMKELIPILLEYIQSRQKPGGQVLWIGHNARTFDVPFLIKEFSRCSTEIPKDWLFMDTLPLARELVKSGGPNCPSKTSLQALREHYKIPLVGSAHRAMSDVYSLSLVLQRMTFDLKVPISGLVDRSFKASEISIVKKKKSSK</sequence>
<dbReference type="Pfam" id="PF00929">
    <property type="entry name" value="RNase_T"/>
    <property type="match status" value="1"/>
</dbReference>
<evidence type="ECO:0000313" key="11">
    <source>
        <dbReference type="Proteomes" id="UP001237642"/>
    </source>
</evidence>
<comment type="cofactor">
    <cofactor evidence="1">
        <name>Mg(2+)</name>
        <dbReference type="ChEBI" id="CHEBI:18420"/>
    </cofactor>
</comment>
<comment type="similarity">
    <text evidence="7">Belongs to the exonuclease superfamily. TREX family.</text>
</comment>
<dbReference type="AlphaFoldDB" id="A0AAD8HBT6"/>
<dbReference type="GO" id="GO:0008296">
    <property type="term" value="F:3'-5'-DNA exonuclease activity"/>
    <property type="evidence" value="ECO:0007669"/>
    <property type="project" value="TreeGrafter"/>
</dbReference>
<reference evidence="10" key="1">
    <citation type="submission" date="2023-02" db="EMBL/GenBank/DDBJ databases">
        <title>Genome of toxic invasive species Heracleum sosnowskyi carries increased number of genes despite the absence of recent whole-genome duplications.</title>
        <authorList>
            <person name="Schelkunov M."/>
            <person name="Shtratnikova V."/>
            <person name="Makarenko M."/>
            <person name="Klepikova A."/>
            <person name="Omelchenko D."/>
            <person name="Novikova G."/>
            <person name="Obukhova E."/>
            <person name="Bogdanov V."/>
            <person name="Penin A."/>
            <person name="Logacheva M."/>
        </authorList>
    </citation>
    <scope>NUCLEOTIDE SEQUENCE</scope>
    <source>
        <strain evidence="10">Hsosn_3</strain>
        <tissue evidence="10">Leaf</tissue>
    </source>
</reference>
<evidence type="ECO:0000256" key="8">
    <source>
        <dbReference type="SAM" id="MobiDB-lite"/>
    </source>
</evidence>
<keyword evidence="5 10" id="KW-0269">Exonuclease</keyword>
<accession>A0AAD8HBT6</accession>
<dbReference type="PANTHER" id="PTHR13058:SF19">
    <property type="entry name" value="LD40940P"/>
    <property type="match status" value="1"/>
</dbReference>
<dbReference type="SMART" id="SM00479">
    <property type="entry name" value="EXOIII"/>
    <property type="match status" value="1"/>
</dbReference>
<organism evidence="10 11">
    <name type="scientific">Heracleum sosnowskyi</name>
    <dbReference type="NCBI Taxonomy" id="360622"/>
    <lineage>
        <taxon>Eukaryota</taxon>
        <taxon>Viridiplantae</taxon>
        <taxon>Streptophyta</taxon>
        <taxon>Embryophyta</taxon>
        <taxon>Tracheophyta</taxon>
        <taxon>Spermatophyta</taxon>
        <taxon>Magnoliopsida</taxon>
        <taxon>eudicotyledons</taxon>
        <taxon>Gunneridae</taxon>
        <taxon>Pentapetalae</taxon>
        <taxon>asterids</taxon>
        <taxon>campanulids</taxon>
        <taxon>Apiales</taxon>
        <taxon>Apiaceae</taxon>
        <taxon>Apioideae</taxon>
        <taxon>apioid superclade</taxon>
        <taxon>Tordylieae</taxon>
        <taxon>Tordyliinae</taxon>
        <taxon>Heracleum</taxon>
    </lineage>
</organism>
<keyword evidence="2" id="KW-0540">Nuclease</keyword>
<feature type="region of interest" description="Disordered" evidence="8">
    <location>
        <begin position="35"/>
        <end position="55"/>
    </location>
</feature>
<proteinExistence type="inferred from homology"/>
<dbReference type="InterPro" id="IPR013520">
    <property type="entry name" value="Ribonucl_H"/>
</dbReference>
<gene>
    <name evidence="10" type="ORF">POM88_039770</name>
</gene>
<dbReference type="GO" id="GO:0005737">
    <property type="term" value="C:cytoplasm"/>
    <property type="evidence" value="ECO:0007669"/>
    <property type="project" value="TreeGrafter"/>
</dbReference>
<evidence type="ECO:0000256" key="4">
    <source>
        <dbReference type="ARBA" id="ARBA00022801"/>
    </source>
</evidence>
<keyword evidence="6" id="KW-0460">Magnesium</keyword>
<evidence type="ECO:0000313" key="10">
    <source>
        <dbReference type="EMBL" id="KAK1364209.1"/>
    </source>
</evidence>
<dbReference type="Gene3D" id="3.30.420.10">
    <property type="entry name" value="Ribonuclease H-like superfamily/Ribonuclease H"/>
    <property type="match status" value="1"/>
</dbReference>
<keyword evidence="3" id="KW-0479">Metal-binding</keyword>
<name>A0AAD8HBT6_9APIA</name>
<dbReference type="SUPFAM" id="SSF53098">
    <property type="entry name" value="Ribonuclease H-like"/>
    <property type="match status" value="1"/>
</dbReference>
<evidence type="ECO:0000256" key="2">
    <source>
        <dbReference type="ARBA" id="ARBA00022722"/>
    </source>
</evidence>
<dbReference type="GO" id="GO:0046872">
    <property type="term" value="F:metal ion binding"/>
    <property type="evidence" value="ECO:0007669"/>
    <property type="project" value="UniProtKB-KW"/>
</dbReference>
<dbReference type="CDD" id="cd06127">
    <property type="entry name" value="DEDDh"/>
    <property type="match status" value="1"/>
</dbReference>
<evidence type="ECO:0000256" key="3">
    <source>
        <dbReference type="ARBA" id="ARBA00022723"/>
    </source>
</evidence>
<keyword evidence="4" id="KW-0378">Hydrolase</keyword>